<organism evidence="8 9">
    <name type="scientific">Shuttleworthella satelles DSM 14600</name>
    <dbReference type="NCBI Taxonomy" id="626523"/>
    <lineage>
        <taxon>Bacteria</taxon>
        <taxon>Bacillati</taxon>
        <taxon>Bacillota</taxon>
        <taxon>Clostridia</taxon>
        <taxon>Lachnospirales</taxon>
        <taxon>Lachnospiraceae</taxon>
        <taxon>Shuttleworthella</taxon>
    </lineage>
</organism>
<comment type="pathway">
    <text evidence="3">Carbohydrate degradation.</text>
</comment>
<dbReference type="EC" id="5.4.2.-" evidence="8"/>
<dbReference type="STRING" id="626523.GCWU000342_02105"/>
<dbReference type="InterPro" id="IPR017850">
    <property type="entry name" value="Alkaline_phosphatase_core_sf"/>
</dbReference>
<evidence type="ECO:0000256" key="3">
    <source>
        <dbReference type="ARBA" id="ARBA00004921"/>
    </source>
</evidence>
<keyword evidence="6 8" id="KW-0413">Isomerase</keyword>
<comment type="caution">
    <text evidence="8">The sequence shown here is derived from an EMBL/GenBank/DDBJ whole genome shotgun (WGS) entry which is preliminary data.</text>
</comment>
<feature type="domain" description="Metalloenzyme" evidence="7">
    <location>
        <begin position="12"/>
        <end position="410"/>
    </location>
</feature>
<protein>
    <submittedName>
        <fullName evidence="8">2,3-bisphosphoglycerate-independent phosphoglycerate mutase, archaeal form</fullName>
        <ecNumber evidence="8">5.4.2.-</ecNumber>
    </submittedName>
</protein>
<reference evidence="8" key="1">
    <citation type="submission" date="2009-04" db="EMBL/GenBank/DDBJ databases">
        <authorList>
            <person name="Weinstock G."/>
            <person name="Sodergren E."/>
            <person name="Clifton S."/>
            <person name="Fulton L."/>
            <person name="Fulton B."/>
            <person name="Courtney L."/>
            <person name="Fronick C."/>
            <person name="Harrison M."/>
            <person name="Strong C."/>
            <person name="Farmer C."/>
            <person name="Delahaunty K."/>
            <person name="Markovic C."/>
            <person name="Hall O."/>
            <person name="Minx P."/>
            <person name="Tomlinson C."/>
            <person name="Mitreva M."/>
            <person name="Nelson J."/>
            <person name="Hou S."/>
            <person name="Wollam A."/>
            <person name="Pepin K.H."/>
            <person name="Johnson M."/>
            <person name="Bhonagiri V."/>
            <person name="Nash W.E."/>
            <person name="Warren W."/>
            <person name="Chinwalla A."/>
            <person name="Mardis E.R."/>
            <person name="Wilson R.K."/>
        </authorList>
    </citation>
    <scope>NUCLEOTIDE SEQUENCE [LARGE SCALE GENOMIC DNA]</scope>
    <source>
        <strain evidence="8">DSM 14600</strain>
    </source>
</reference>
<evidence type="ECO:0000313" key="9">
    <source>
        <dbReference type="Proteomes" id="UP000003494"/>
    </source>
</evidence>
<evidence type="ECO:0000256" key="2">
    <source>
        <dbReference type="ARBA" id="ARBA00002315"/>
    </source>
</evidence>
<comment type="catalytic activity">
    <reaction evidence="1">
        <text>(2R)-2-phosphoglycerate = (2R)-3-phosphoglycerate</text>
        <dbReference type="Rhea" id="RHEA:15901"/>
        <dbReference type="ChEBI" id="CHEBI:58272"/>
        <dbReference type="ChEBI" id="CHEBI:58289"/>
        <dbReference type="EC" id="5.4.2.12"/>
    </reaction>
</comment>
<dbReference type="InterPro" id="IPR023665">
    <property type="entry name" value="ApgAM_prokaryotes"/>
</dbReference>
<dbReference type="PANTHER" id="PTHR31209:SF0">
    <property type="entry name" value="METALLOENZYME DOMAIN-CONTAINING PROTEIN"/>
    <property type="match status" value="1"/>
</dbReference>
<evidence type="ECO:0000256" key="6">
    <source>
        <dbReference type="ARBA" id="ARBA00023235"/>
    </source>
</evidence>
<dbReference type="PIRSF" id="PIRSF006392">
    <property type="entry name" value="IPGAM_arch"/>
    <property type="match status" value="1"/>
</dbReference>
<dbReference type="InterPro" id="IPR004456">
    <property type="entry name" value="Pglycerate_mutase_ApgM"/>
</dbReference>
<comment type="function">
    <text evidence="2">Catalyzes the interconversion of 2-phosphoglycerate and 3-phosphoglycerate.</text>
</comment>
<dbReference type="EMBL" id="ACIP02000007">
    <property type="protein sequence ID" value="EEP27411.1"/>
    <property type="molecule type" value="Genomic_DNA"/>
</dbReference>
<dbReference type="Pfam" id="PF10143">
    <property type="entry name" value="PhosphMutase"/>
    <property type="match status" value="1"/>
</dbReference>
<dbReference type="NCBIfam" id="TIGR00306">
    <property type="entry name" value="apgM"/>
    <property type="match status" value="1"/>
</dbReference>
<dbReference type="AlphaFoldDB" id="C4GDD2"/>
<keyword evidence="9" id="KW-1185">Reference proteome</keyword>
<dbReference type="CDD" id="cd16011">
    <property type="entry name" value="iPGM_like"/>
    <property type="match status" value="1"/>
</dbReference>
<dbReference type="InterPro" id="IPR006124">
    <property type="entry name" value="Metalloenzyme"/>
</dbReference>
<gene>
    <name evidence="8" type="primary">apgM</name>
    <name evidence="8" type="ORF">GCWU000342_02105</name>
</gene>
<evidence type="ECO:0000259" key="7">
    <source>
        <dbReference type="Pfam" id="PF01676"/>
    </source>
</evidence>
<evidence type="ECO:0000256" key="5">
    <source>
        <dbReference type="ARBA" id="ARBA00023152"/>
    </source>
</evidence>
<keyword evidence="5" id="KW-0324">Glycolysis</keyword>
<dbReference type="GO" id="GO:0006096">
    <property type="term" value="P:glycolytic process"/>
    <property type="evidence" value="ECO:0007669"/>
    <property type="project" value="UniProtKB-KW"/>
</dbReference>
<comment type="similarity">
    <text evidence="4">Belongs to the BPG-independent phosphoglycerate mutase family. A-PGAM subfamily.</text>
</comment>
<evidence type="ECO:0000256" key="4">
    <source>
        <dbReference type="ARBA" id="ARBA00005524"/>
    </source>
</evidence>
<proteinExistence type="inferred from homology"/>
<dbReference type="eggNOG" id="COG3635">
    <property type="taxonomic scope" value="Bacteria"/>
</dbReference>
<evidence type="ECO:0000313" key="8">
    <source>
        <dbReference type="EMBL" id="EEP27411.1"/>
    </source>
</evidence>
<dbReference type="Gene3D" id="3.40.720.10">
    <property type="entry name" value="Alkaline Phosphatase, subunit A"/>
    <property type="match status" value="2"/>
</dbReference>
<dbReference type="GO" id="GO:0004619">
    <property type="term" value="F:phosphoglycerate mutase activity"/>
    <property type="evidence" value="ECO:0007669"/>
    <property type="project" value="UniProtKB-EC"/>
</dbReference>
<sequence length="423" mass="45390">MTGKELFIMKNKILLAIADGLGDRPCPSLDGKTPLQYANTPHLDRLAEKGSCGIVDLYRAGVPVGTDFGHMILLGGYDLKDYPGRGPIEAFGEGVELLPGDVALRCNFASVDGDFLVKDRRAGRIREGTGELARALNGLEIDGVQILFKEATEHRAVLVLRGEGLSDRISDTDPKVEDHRINFARALDGSKEAAFTAEVLNQFLIRAHEILGGHALNQKRLAAGQLAANAILTRGAGKMPAIQKVTEALHYTAACVAAESTVLGVARLAGFDVMTDSSFTGNLDTDVEKKAGMAVGALKDHDFVALHYKATDLMGHDNRPSGKVQAIEKYDHMLACVEQLIAAREDLGNVIIALAADHSTPCERREHSGDPVPVVISGVNIRRDAVLKYDEISCAAGALCRMKGADFQATLLDYLEVSPKQGN</sequence>
<dbReference type="SUPFAM" id="SSF53649">
    <property type="entry name" value="Alkaline phosphatase-like"/>
    <property type="match status" value="1"/>
</dbReference>
<dbReference type="PANTHER" id="PTHR31209">
    <property type="entry name" value="COFACTOR-INDEPENDENT PHOSPHOGLYCERATE MUTASE"/>
    <property type="match status" value="1"/>
</dbReference>
<dbReference type="Proteomes" id="UP000003494">
    <property type="component" value="Unassembled WGS sequence"/>
</dbReference>
<dbReference type="HOGENOM" id="CLU_034906_2_0_9"/>
<dbReference type="GO" id="GO:0046872">
    <property type="term" value="F:metal ion binding"/>
    <property type="evidence" value="ECO:0007669"/>
    <property type="project" value="InterPro"/>
</dbReference>
<accession>C4GDD2</accession>
<evidence type="ECO:0000256" key="1">
    <source>
        <dbReference type="ARBA" id="ARBA00000370"/>
    </source>
</evidence>
<dbReference type="Pfam" id="PF01676">
    <property type="entry name" value="Metalloenzyme"/>
    <property type="match status" value="1"/>
</dbReference>
<dbReference type="HAMAP" id="MF_01402_A">
    <property type="entry name" value="ApgM_A"/>
    <property type="match status" value="1"/>
</dbReference>
<name>C4GDD2_9FIRM</name>